<dbReference type="CDD" id="cd00038">
    <property type="entry name" value="CAP_ED"/>
    <property type="match status" value="1"/>
</dbReference>
<dbReference type="CDD" id="cd00092">
    <property type="entry name" value="HTH_CRP"/>
    <property type="match status" value="1"/>
</dbReference>
<dbReference type="PROSITE" id="PS50042">
    <property type="entry name" value="CNMP_BINDING_3"/>
    <property type="match status" value="1"/>
</dbReference>
<evidence type="ECO:0000259" key="5">
    <source>
        <dbReference type="PROSITE" id="PS51063"/>
    </source>
</evidence>
<name>A0A3B0U525_9ZZZZ</name>
<dbReference type="InterPro" id="IPR036388">
    <property type="entry name" value="WH-like_DNA-bd_sf"/>
</dbReference>
<evidence type="ECO:0000259" key="4">
    <source>
        <dbReference type="PROSITE" id="PS50042"/>
    </source>
</evidence>
<keyword evidence="1" id="KW-0805">Transcription regulation</keyword>
<dbReference type="Gene3D" id="1.10.10.10">
    <property type="entry name" value="Winged helix-like DNA-binding domain superfamily/Winged helix DNA-binding domain"/>
    <property type="match status" value="1"/>
</dbReference>
<dbReference type="SUPFAM" id="SSF46785">
    <property type="entry name" value="Winged helix' DNA-binding domain"/>
    <property type="match status" value="1"/>
</dbReference>
<organism evidence="6">
    <name type="scientific">hydrothermal vent metagenome</name>
    <dbReference type="NCBI Taxonomy" id="652676"/>
    <lineage>
        <taxon>unclassified sequences</taxon>
        <taxon>metagenomes</taxon>
        <taxon>ecological metagenomes</taxon>
    </lineage>
</organism>
<dbReference type="InterPro" id="IPR000595">
    <property type="entry name" value="cNMP-bd_dom"/>
</dbReference>
<dbReference type="InterPro" id="IPR050397">
    <property type="entry name" value="Env_Response_Regulators"/>
</dbReference>
<dbReference type="AlphaFoldDB" id="A0A3B0U525"/>
<dbReference type="InterPro" id="IPR014710">
    <property type="entry name" value="RmlC-like_jellyroll"/>
</dbReference>
<feature type="domain" description="HTH crp-type" evidence="5">
    <location>
        <begin position="153"/>
        <end position="222"/>
    </location>
</feature>
<keyword evidence="3" id="KW-0804">Transcription</keyword>
<dbReference type="SMART" id="SM00419">
    <property type="entry name" value="HTH_CRP"/>
    <property type="match status" value="1"/>
</dbReference>
<dbReference type="SUPFAM" id="SSF51206">
    <property type="entry name" value="cAMP-binding domain-like"/>
    <property type="match status" value="1"/>
</dbReference>
<evidence type="ECO:0008006" key="7">
    <source>
        <dbReference type="Google" id="ProtNLM"/>
    </source>
</evidence>
<keyword evidence="2" id="KW-0238">DNA-binding</keyword>
<evidence type="ECO:0000256" key="3">
    <source>
        <dbReference type="ARBA" id="ARBA00023163"/>
    </source>
</evidence>
<dbReference type="EMBL" id="UOEP01000127">
    <property type="protein sequence ID" value="VAW20697.1"/>
    <property type="molecule type" value="Genomic_DNA"/>
</dbReference>
<dbReference type="Pfam" id="PF13545">
    <property type="entry name" value="HTH_Crp_2"/>
    <property type="match status" value="1"/>
</dbReference>
<dbReference type="Gene3D" id="2.60.120.10">
    <property type="entry name" value="Jelly Rolls"/>
    <property type="match status" value="1"/>
</dbReference>
<dbReference type="GO" id="GO:0003700">
    <property type="term" value="F:DNA-binding transcription factor activity"/>
    <property type="evidence" value="ECO:0007669"/>
    <property type="project" value="TreeGrafter"/>
</dbReference>
<sequence length="231" mass="26600">MNPDKTNCSCENCLLKSLFFTHISVDALTDICEIKQEKEYNKGDKIIIEGDKIEEFIYLKEGLVKLSKKSVDGKDQIISFSKPFDFVSLLSVFSSEEYKYSVTAIEDSVTCNIALDIVKNMAQTNAMFAMNLMTRVSEATDHIVLDNLEIKRKHLRGRIAHILLYFSGHIYGKNEFELPISRREIAEYIGMTTENVIRTLSEFRKDKIIKIYGKDIEIVDLKRLKTIREHG</sequence>
<feature type="domain" description="Cyclic nucleotide-binding" evidence="4">
    <location>
        <begin position="19"/>
        <end position="107"/>
    </location>
</feature>
<evidence type="ECO:0000256" key="2">
    <source>
        <dbReference type="ARBA" id="ARBA00023125"/>
    </source>
</evidence>
<dbReference type="GO" id="GO:0003677">
    <property type="term" value="F:DNA binding"/>
    <property type="evidence" value="ECO:0007669"/>
    <property type="project" value="UniProtKB-KW"/>
</dbReference>
<dbReference type="InterPro" id="IPR018490">
    <property type="entry name" value="cNMP-bd_dom_sf"/>
</dbReference>
<protein>
    <recommendedName>
        <fullName evidence="7">Transcriptional regulator, Crp/Fnr family</fullName>
    </recommendedName>
</protein>
<dbReference type="PROSITE" id="PS51063">
    <property type="entry name" value="HTH_CRP_2"/>
    <property type="match status" value="1"/>
</dbReference>
<reference evidence="6" key="1">
    <citation type="submission" date="2018-06" db="EMBL/GenBank/DDBJ databases">
        <authorList>
            <person name="Zhirakovskaya E."/>
        </authorList>
    </citation>
    <scope>NUCLEOTIDE SEQUENCE</scope>
</reference>
<evidence type="ECO:0000256" key="1">
    <source>
        <dbReference type="ARBA" id="ARBA00023015"/>
    </source>
</evidence>
<dbReference type="InterPro" id="IPR012318">
    <property type="entry name" value="HTH_CRP"/>
</dbReference>
<gene>
    <name evidence="6" type="ORF">MNBD_BACTEROID01-765</name>
</gene>
<dbReference type="PRINTS" id="PR00034">
    <property type="entry name" value="HTHCRP"/>
</dbReference>
<dbReference type="Pfam" id="PF00027">
    <property type="entry name" value="cNMP_binding"/>
    <property type="match status" value="1"/>
</dbReference>
<proteinExistence type="predicted"/>
<dbReference type="InterPro" id="IPR036390">
    <property type="entry name" value="WH_DNA-bd_sf"/>
</dbReference>
<dbReference type="PANTHER" id="PTHR24567:SF28">
    <property type="entry name" value="LISTERIOLYSIN REGULATORY PROTEIN"/>
    <property type="match status" value="1"/>
</dbReference>
<dbReference type="GO" id="GO:0005829">
    <property type="term" value="C:cytosol"/>
    <property type="evidence" value="ECO:0007669"/>
    <property type="project" value="TreeGrafter"/>
</dbReference>
<accession>A0A3B0U525</accession>
<dbReference type="PANTHER" id="PTHR24567">
    <property type="entry name" value="CRP FAMILY TRANSCRIPTIONAL REGULATORY PROTEIN"/>
    <property type="match status" value="1"/>
</dbReference>
<dbReference type="SMART" id="SM00100">
    <property type="entry name" value="cNMP"/>
    <property type="match status" value="1"/>
</dbReference>
<evidence type="ECO:0000313" key="6">
    <source>
        <dbReference type="EMBL" id="VAW20697.1"/>
    </source>
</evidence>